<dbReference type="InterPro" id="IPR036396">
    <property type="entry name" value="Cyt_P450_sf"/>
</dbReference>
<comment type="subcellular location">
    <subcellularLocation>
        <location evidence="2">Membrane</location>
    </subcellularLocation>
</comment>
<keyword evidence="9" id="KW-0472">Membrane</keyword>
<evidence type="ECO:0000256" key="3">
    <source>
        <dbReference type="ARBA" id="ARBA00010617"/>
    </source>
</evidence>
<feature type="binding site" description="axial binding residue" evidence="10">
    <location>
        <position position="436"/>
    </location>
    <ligand>
        <name>heme</name>
        <dbReference type="ChEBI" id="CHEBI:30413"/>
    </ligand>
    <ligandPart>
        <name>Fe</name>
        <dbReference type="ChEBI" id="CHEBI:18248"/>
    </ligandPart>
</feature>
<gene>
    <name evidence="13" type="primary">LOC111005393</name>
</gene>
<evidence type="ECO:0000313" key="12">
    <source>
        <dbReference type="Proteomes" id="UP000504603"/>
    </source>
</evidence>
<dbReference type="GO" id="GO:0020037">
    <property type="term" value="F:heme binding"/>
    <property type="evidence" value="ECO:0007669"/>
    <property type="project" value="InterPro"/>
</dbReference>
<evidence type="ECO:0000256" key="11">
    <source>
        <dbReference type="RuleBase" id="RU000461"/>
    </source>
</evidence>
<dbReference type="GO" id="GO:0004497">
    <property type="term" value="F:monooxygenase activity"/>
    <property type="evidence" value="ECO:0007669"/>
    <property type="project" value="UniProtKB-KW"/>
</dbReference>
<dbReference type="GO" id="GO:0016705">
    <property type="term" value="F:oxidoreductase activity, acting on paired donors, with incorporation or reduction of molecular oxygen"/>
    <property type="evidence" value="ECO:0007669"/>
    <property type="project" value="InterPro"/>
</dbReference>
<evidence type="ECO:0000256" key="5">
    <source>
        <dbReference type="ARBA" id="ARBA00022723"/>
    </source>
</evidence>
<keyword evidence="12" id="KW-1185">Reference proteome</keyword>
<dbReference type="Gene3D" id="1.10.630.10">
    <property type="entry name" value="Cytochrome P450"/>
    <property type="match status" value="1"/>
</dbReference>
<keyword evidence="4 10" id="KW-0349">Heme</keyword>
<dbReference type="GO" id="GO:0016020">
    <property type="term" value="C:membrane"/>
    <property type="evidence" value="ECO:0007669"/>
    <property type="project" value="UniProtKB-SubCell"/>
</dbReference>
<evidence type="ECO:0000256" key="8">
    <source>
        <dbReference type="ARBA" id="ARBA00023033"/>
    </source>
</evidence>
<keyword evidence="7 10" id="KW-0408">Iron</keyword>
<dbReference type="InterPro" id="IPR017972">
    <property type="entry name" value="Cyt_P450_CS"/>
</dbReference>
<dbReference type="OrthoDB" id="2789670at2759"/>
<dbReference type="PANTHER" id="PTHR47943:SF2">
    <property type="entry name" value="CYTOCHROME P450"/>
    <property type="match status" value="1"/>
</dbReference>
<dbReference type="PRINTS" id="PR00463">
    <property type="entry name" value="EP450I"/>
</dbReference>
<dbReference type="PRINTS" id="PR00385">
    <property type="entry name" value="P450"/>
</dbReference>
<evidence type="ECO:0000256" key="9">
    <source>
        <dbReference type="ARBA" id="ARBA00023136"/>
    </source>
</evidence>
<evidence type="ECO:0000313" key="13">
    <source>
        <dbReference type="RefSeq" id="XP_022132564.1"/>
    </source>
</evidence>
<dbReference type="InterPro" id="IPR002401">
    <property type="entry name" value="Cyt_P450_E_grp-I"/>
</dbReference>
<evidence type="ECO:0000256" key="7">
    <source>
        <dbReference type="ARBA" id="ARBA00023004"/>
    </source>
</evidence>
<dbReference type="AlphaFoldDB" id="A0A6J1BTE3"/>
<evidence type="ECO:0000256" key="4">
    <source>
        <dbReference type="ARBA" id="ARBA00022617"/>
    </source>
</evidence>
<dbReference type="CDD" id="cd11072">
    <property type="entry name" value="CYP71-like"/>
    <property type="match status" value="1"/>
</dbReference>
<evidence type="ECO:0000256" key="1">
    <source>
        <dbReference type="ARBA" id="ARBA00001971"/>
    </source>
</evidence>
<organism evidence="12 13">
    <name type="scientific">Momordica charantia</name>
    <name type="common">Bitter gourd</name>
    <name type="synonym">Balsam pear</name>
    <dbReference type="NCBI Taxonomy" id="3673"/>
    <lineage>
        <taxon>Eukaryota</taxon>
        <taxon>Viridiplantae</taxon>
        <taxon>Streptophyta</taxon>
        <taxon>Embryophyta</taxon>
        <taxon>Tracheophyta</taxon>
        <taxon>Spermatophyta</taxon>
        <taxon>Magnoliopsida</taxon>
        <taxon>eudicotyledons</taxon>
        <taxon>Gunneridae</taxon>
        <taxon>Pentapetalae</taxon>
        <taxon>rosids</taxon>
        <taxon>fabids</taxon>
        <taxon>Cucurbitales</taxon>
        <taxon>Cucurbitaceae</taxon>
        <taxon>Momordiceae</taxon>
        <taxon>Momordica</taxon>
    </lineage>
</organism>
<dbReference type="PANTHER" id="PTHR47943">
    <property type="entry name" value="CYTOCHROME P450 93A3-LIKE"/>
    <property type="match status" value="1"/>
</dbReference>
<evidence type="ECO:0000256" key="6">
    <source>
        <dbReference type="ARBA" id="ARBA00023002"/>
    </source>
</evidence>
<dbReference type="GO" id="GO:0005506">
    <property type="term" value="F:iron ion binding"/>
    <property type="evidence" value="ECO:0007669"/>
    <property type="project" value="InterPro"/>
</dbReference>
<keyword evidence="6 11" id="KW-0560">Oxidoreductase</keyword>
<evidence type="ECO:0000256" key="2">
    <source>
        <dbReference type="ARBA" id="ARBA00004370"/>
    </source>
</evidence>
<accession>A0A6J1BTE3</accession>
<keyword evidence="5 10" id="KW-0479">Metal-binding</keyword>
<dbReference type="PROSITE" id="PS00086">
    <property type="entry name" value="CYTOCHROME_P450"/>
    <property type="match status" value="1"/>
</dbReference>
<dbReference type="InterPro" id="IPR001128">
    <property type="entry name" value="Cyt_P450"/>
</dbReference>
<proteinExistence type="inferred from homology"/>
<dbReference type="GeneID" id="111005393"/>
<comment type="cofactor">
    <cofactor evidence="1 10">
        <name>heme</name>
        <dbReference type="ChEBI" id="CHEBI:30413"/>
    </cofactor>
</comment>
<dbReference type="KEGG" id="mcha:111005393"/>
<reference evidence="13" key="1">
    <citation type="submission" date="2025-08" db="UniProtKB">
        <authorList>
            <consortium name="RefSeq"/>
        </authorList>
    </citation>
    <scope>IDENTIFICATION</scope>
    <source>
        <strain evidence="13">OHB3-1</strain>
    </source>
</reference>
<sequence length="495" mass="55787">MASVWLIITILPLFLLFSSWLWVLRSHARLPPGPKGFPIFGSLHLLGKLPHRALHRLSQKYGPIMHLRLGLVSTIVVSSPAAAELFLKTHDHVFASRPLIQASNHISYGRKGLGFAEYGPYWRNIRKMCTVELLSNLKVSSFRSMRSEEVGLLIDHLREAAKSDVVVNLSSKVTSLVADMTCLMVFGKKYGDEQLDERGFKAVIQEVMQLAAAPNLGDFIPYVAGLDFQGFNRRAKSISKVIDGFLERIIDEHLQPKIGNKTKDFVDVMLDLMNSQATEYQIERSSIKAIILDLLAAAVDTSATTISWALSELIKHPLSMKKIQDELEKVVGLDRMVEDSDLCNLKYLDMVIKEIFRMHPPAPLLVPHESLDDCTVDNFYIPKKSRIIVNAWAIGRDPNVWIDAEKFFPERFIGSQVDIKGRDFQLIPFGSGRRGCPGMQMGLIVVRLVLAQLVHCFNWELPNGTLPTKLNMTEEFGLTCPRAEDLKVIPIYRIL</sequence>
<dbReference type="RefSeq" id="XP_022132564.1">
    <property type="nucleotide sequence ID" value="XM_022276872.1"/>
</dbReference>
<comment type="similarity">
    <text evidence="3 11">Belongs to the cytochrome P450 family.</text>
</comment>
<dbReference type="FunFam" id="1.10.630.10:FF:000011">
    <property type="entry name" value="Cytochrome P450 83B1"/>
    <property type="match status" value="1"/>
</dbReference>
<evidence type="ECO:0000256" key="10">
    <source>
        <dbReference type="PIRSR" id="PIRSR602401-1"/>
    </source>
</evidence>
<dbReference type="Pfam" id="PF00067">
    <property type="entry name" value="p450"/>
    <property type="match status" value="1"/>
</dbReference>
<keyword evidence="8 11" id="KW-0503">Monooxygenase</keyword>
<dbReference type="SUPFAM" id="SSF48264">
    <property type="entry name" value="Cytochrome P450"/>
    <property type="match status" value="1"/>
</dbReference>
<name>A0A6J1BTE3_MOMCH</name>
<protein>
    <submittedName>
        <fullName evidence="13">Cytochrome P450 CYP736A12-like</fullName>
    </submittedName>
</protein>
<dbReference type="Proteomes" id="UP000504603">
    <property type="component" value="Unplaced"/>
</dbReference>